<dbReference type="Gene3D" id="3.30.1330.40">
    <property type="entry name" value="RutC-like"/>
    <property type="match status" value="1"/>
</dbReference>
<dbReference type="SUPFAM" id="SSF55298">
    <property type="entry name" value="YjgF-like"/>
    <property type="match status" value="1"/>
</dbReference>
<name>A0ABM7LTN1_9ACTN</name>
<evidence type="ECO:0008006" key="3">
    <source>
        <dbReference type="Google" id="ProtNLM"/>
    </source>
</evidence>
<accession>A0ABM7LTN1</accession>
<keyword evidence="2" id="KW-1185">Reference proteome</keyword>
<organism evidence="1 2">
    <name type="scientific">Actinoplanes ianthinogenes</name>
    <dbReference type="NCBI Taxonomy" id="122358"/>
    <lineage>
        <taxon>Bacteria</taxon>
        <taxon>Bacillati</taxon>
        <taxon>Actinomycetota</taxon>
        <taxon>Actinomycetes</taxon>
        <taxon>Micromonosporales</taxon>
        <taxon>Micromonosporaceae</taxon>
        <taxon>Actinoplanes</taxon>
    </lineage>
</organism>
<protein>
    <recommendedName>
        <fullName evidence="3">RidA family protein</fullName>
    </recommendedName>
</protein>
<dbReference type="Pfam" id="PF01042">
    <property type="entry name" value="Ribonuc_L-PSP"/>
    <property type="match status" value="1"/>
</dbReference>
<dbReference type="InterPro" id="IPR006175">
    <property type="entry name" value="YjgF/YER057c/UK114"/>
</dbReference>
<dbReference type="PANTHER" id="PTHR43857">
    <property type="entry name" value="BLR7761 PROTEIN"/>
    <property type="match status" value="1"/>
</dbReference>
<dbReference type="RefSeq" id="WP_189328695.1">
    <property type="nucleotide sequence ID" value="NZ_AP023356.1"/>
</dbReference>
<dbReference type="InterPro" id="IPR035959">
    <property type="entry name" value="RutC-like_sf"/>
</dbReference>
<sequence length="124" mass="13370">MRILSGSPFEEEFAYARAVVDGDHVYVSGTTGFDYATMTISEDVADQAAQCLRNIAAVLAEAGASLADVVRVRYLLPDPADFAACGPALREAFGDVRPAATMLVCGLLDERMRIEIEVDARRRG</sequence>
<dbReference type="EMBL" id="AP023356">
    <property type="protein sequence ID" value="BCJ42636.1"/>
    <property type="molecule type" value="Genomic_DNA"/>
</dbReference>
<reference evidence="1 2" key="1">
    <citation type="submission" date="2020-08" db="EMBL/GenBank/DDBJ databases">
        <title>Whole genome shotgun sequence of Actinoplanes ianthinogenes NBRC 13996.</title>
        <authorList>
            <person name="Komaki H."/>
            <person name="Tamura T."/>
        </authorList>
    </citation>
    <scope>NUCLEOTIDE SEQUENCE [LARGE SCALE GENOMIC DNA]</scope>
    <source>
        <strain evidence="1 2">NBRC 13996</strain>
    </source>
</reference>
<dbReference type="CDD" id="cd06154">
    <property type="entry name" value="YjgF_YER057c_UK114_like_6"/>
    <property type="match status" value="1"/>
</dbReference>
<proteinExistence type="predicted"/>
<evidence type="ECO:0000313" key="1">
    <source>
        <dbReference type="EMBL" id="BCJ42636.1"/>
    </source>
</evidence>
<dbReference type="PANTHER" id="PTHR43857:SF1">
    <property type="entry name" value="YJGH FAMILY PROTEIN"/>
    <property type="match status" value="1"/>
</dbReference>
<dbReference type="Proteomes" id="UP000676967">
    <property type="component" value="Chromosome"/>
</dbReference>
<evidence type="ECO:0000313" key="2">
    <source>
        <dbReference type="Proteomes" id="UP000676967"/>
    </source>
</evidence>
<gene>
    <name evidence="1" type="ORF">Aiant_32930</name>
</gene>